<reference evidence="3 4" key="1">
    <citation type="submission" date="2020-08" db="EMBL/GenBank/DDBJ databases">
        <title>Genome public.</title>
        <authorList>
            <person name="Liu C."/>
            <person name="Sun Q."/>
        </authorList>
    </citation>
    <scope>NUCLEOTIDE SEQUENCE [LARGE SCALE GENOMIC DNA]</scope>
    <source>
        <strain evidence="3 4">BX17</strain>
    </source>
</reference>
<dbReference type="Proteomes" id="UP000652847">
    <property type="component" value="Unassembled WGS sequence"/>
</dbReference>
<dbReference type="PANTHER" id="PTHR33279:SF6">
    <property type="entry name" value="SULFUR CARRIER PROTEIN YEDF-RELATED"/>
    <property type="match status" value="1"/>
</dbReference>
<dbReference type="CDD" id="cd03421">
    <property type="entry name" value="SirA_like_N"/>
    <property type="match status" value="1"/>
</dbReference>
<dbReference type="Gene3D" id="3.30.110.40">
    <property type="entry name" value="TusA-like domain"/>
    <property type="match status" value="1"/>
</dbReference>
<keyword evidence="4" id="KW-1185">Reference proteome</keyword>
<feature type="domain" description="UPF0033" evidence="2">
    <location>
        <begin position="6"/>
        <end position="30"/>
    </location>
</feature>
<evidence type="ECO:0000313" key="4">
    <source>
        <dbReference type="Proteomes" id="UP000652847"/>
    </source>
</evidence>
<dbReference type="SUPFAM" id="SSF64307">
    <property type="entry name" value="SirA-like"/>
    <property type="match status" value="1"/>
</dbReference>
<gene>
    <name evidence="3" type="primary">yedF</name>
    <name evidence="3" type="ORF">H8S54_15845</name>
</gene>
<comment type="similarity">
    <text evidence="1">Belongs to the sulfur carrier protein TusA family.</text>
</comment>
<dbReference type="PANTHER" id="PTHR33279">
    <property type="entry name" value="SULFUR CARRIER PROTEIN YEDF-RELATED"/>
    <property type="match status" value="1"/>
</dbReference>
<dbReference type="EMBL" id="JACOOT010000038">
    <property type="protein sequence ID" value="MBC5652533.1"/>
    <property type="molecule type" value="Genomic_DNA"/>
</dbReference>
<name>A0A8I0ALC9_9FIRM</name>
<dbReference type="AlphaFoldDB" id="A0A8I0ALC9"/>
<dbReference type="SUPFAM" id="SSF75169">
    <property type="entry name" value="DsrEFH-like"/>
    <property type="match status" value="1"/>
</dbReference>
<dbReference type="Pfam" id="PF02635">
    <property type="entry name" value="DsrE"/>
    <property type="match status" value="1"/>
</dbReference>
<dbReference type="PROSITE" id="PS01148">
    <property type="entry name" value="UPF0033"/>
    <property type="match status" value="1"/>
</dbReference>
<comment type="caution">
    <text evidence="3">The sequence shown here is derived from an EMBL/GenBank/DDBJ whole genome shotgun (WGS) entry which is preliminary data.</text>
</comment>
<dbReference type="NCBIfam" id="TIGR03527">
    <property type="entry name" value="selenium_YedF"/>
    <property type="match status" value="1"/>
</dbReference>
<organism evidence="3 4">
    <name type="scientific">Blautia segnis</name>
    <dbReference type="NCBI Taxonomy" id="2763030"/>
    <lineage>
        <taxon>Bacteria</taxon>
        <taxon>Bacillati</taxon>
        <taxon>Bacillota</taxon>
        <taxon>Clostridia</taxon>
        <taxon>Lachnospirales</taxon>
        <taxon>Lachnospiraceae</taxon>
        <taxon>Blautia</taxon>
    </lineage>
</organism>
<sequence length="210" mass="22461">MQNKTVDARGMACPLPVVNAKKASEEMTEGGVLTVLVDNEIAVQNLTKFAASRGFQSSAEKKGEKDFAVTFQIPEKDAQTAVSQPTASSEPTCAPDSKKHGLVAVLSANTMGNGEEQLGKILMKSFIFALTKQDHLPETILCYNSGAYLTCEGSDSLEDLKSLEAEGVKILTCGTCLDFYGLKEKLAVGGVTNMYEIVEIMENAGTIVRP</sequence>
<evidence type="ECO:0000256" key="1">
    <source>
        <dbReference type="ARBA" id="ARBA00008984"/>
    </source>
</evidence>
<keyword evidence="3" id="KW-0808">Transferase</keyword>
<dbReference type="RefSeq" id="WP_021926045.1">
    <property type="nucleotide sequence ID" value="NZ_JACOOT010000038.1"/>
</dbReference>
<evidence type="ECO:0000259" key="2">
    <source>
        <dbReference type="PROSITE" id="PS01148"/>
    </source>
</evidence>
<proteinExistence type="inferred from homology"/>
<dbReference type="Pfam" id="PF01206">
    <property type="entry name" value="TusA"/>
    <property type="match status" value="1"/>
</dbReference>
<dbReference type="InterPro" id="IPR001455">
    <property type="entry name" value="TusA-like"/>
</dbReference>
<evidence type="ECO:0000313" key="3">
    <source>
        <dbReference type="EMBL" id="MBC5652533.1"/>
    </source>
</evidence>
<protein>
    <submittedName>
        <fullName evidence="3">Sulfurtransferase-like selenium metabolism protein YedF</fullName>
    </submittedName>
</protein>
<dbReference type="GO" id="GO:0016740">
    <property type="term" value="F:transferase activity"/>
    <property type="evidence" value="ECO:0007669"/>
    <property type="project" value="UniProtKB-KW"/>
</dbReference>
<dbReference type="InterPro" id="IPR036868">
    <property type="entry name" value="TusA-like_sf"/>
</dbReference>
<dbReference type="InterPro" id="IPR027396">
    <property type="entry name" value="DsrEFH-like"/>
</dbReference>
<dbReference type="InterPro" id="IPR019870">
    <property type="entry name" value="Se_metab_YedF"/>
</dbReference>
<accession>A0A8I0ALC9</accession>
<dbReference type="InterPro" id="IPR003787">
    <property type="entry name" value="Sulphur_relay_DsrE/F-like"/>
</dbReference>